<keyword evidence="2" id="KW-1185">Reference proteome</keyword>
<accession>A0A0D0AHA0</accession>
<dbReference type="AlphaFoldDB" id="A0A0D0AHA0"/>
<name>A0A0D0AHA0_9AGAM</name>
<dbReference type="InParanoid" id="A0A0D0AHA0"/>
<proteinExistence type="predicted"/>
<evidence type="ECO:0000313" key="2">
    <source>
        <dbReference type="Proteomes" id="UP000054485"/>
    </source>
</evidence>
<reference evidence="2" key="2">
    <citation type="submission" date="2015-01" db="EMBL/GenBank/DDBJ databases">
        <title>Evolutionary Origins and Diversification of the Mycorrhizal Mutualists.</title>
        <authorList>
            <consortium name="DOE Joint Genome Institute"/>
            <consortium name="Mycorrhizal Genomics Consortium"/>
            <person name="Kohler A."/>
            <person name="Kuo A."/>
            <person name="Nagy L.G."/>
            <person name="Floudas D."/>
            <person name="Copeland A."/>
            <person name="Barry K.W."/>
            <person name="Cichocki N."/>
            <person name="Veneault-Fourrey C."/>
            <person name="LaButti K."/>
            <person name="Lindquist E.A."/>
            <person name="Lipzen A."/>
            <person name="Lundell T."/>
            <person name="Morin E."/>
            <person name="Murat C."/>
            <person name="Riley R."/>
            <person name="Ohm R."/>
            <person name="Sun H."/>
            <person name="Tunlid A."/>
            <person name="Henrissat B."/>
            <person name="Grigoriev I.V."/>
            <person name="Hibbett D.S."/>
            <person name="Martin F."/>
        </authorList>
    </citation>
    <scope>NUCLEOTIDE SEQUENCE [LARGE SCALE GENOMIC DNA]</scope>
    <source>
        <strain evidence="2">UH-Slu-Lm8-n1</strain>
    </source>
</reference>
<reference evidence="1 2" key="1">
    <citation type="submission" date="2014-04" db="EMBL/GenBank/DDBJ databases">
        <authorList>
            <consortium name="DOE Joint Genome Institute"/>
            <person name="Kuo A."/>
            <person name="Ruytinx J."/>
            <person name="Rineau F."/>
            <person name="Colpaert J."/>
            <person name="Kohler A."/>
            <person name="Nagy L.G."/>
            <person name="Floudas D."/>
            <person name="Copeland A."/>
            <person name="Barry K.W."/>
            <person name="Cichocki N."/>
            <person name="Veneault-Fourrey C."/>
            <person name="LaButti K."/>
            <person name="Lindquist E.A."/>
            <person name="Lipzen A."/>
            <person name="Lundell T."/>
            <person name="Morin E."/>
            <person name="Murat C."/>
            <person name="Sun H."/>
            <person name="Tunlid A."/>
            <person name="Henrissat B."/>
            <person name="Grigoriev I.V."/>
            <person name="Hibbett D.S."/>
            <person name="Martin F."/>
            <person name="Nordberg H.P."/>
            <person name="Cantor M.N."/>
            <person name="Hua S.X."/>
        </authorList>
    </citation>
    <scope>NUCLEOTIDE SEQUENCE [LARGE SCALE GENOMIC DNA]</scope>
    <source>
        <strain evidence="1 2">UH-Slu-Lm8-n1</strain>
    </source>
</reference>
<dbReference type="EMBL" id="KN835896">
    <property type="protein sequence ID" value="KIK33652.1"/>
    <property type="molecule type" value="Genomic_DNA"/>
</dbReference>
<sequence>MAKLSTERCVSATPRSSSCCFLFQPLVIWHKRSASCTKDDAAFSGWIDCPRIKSLSSETDGPHGKKIVDVLRPTFNGLVYGVVSIPLGCVMPSANLII</sequence>
<dbReference type="HOGENOM" id="CLU_2335053_0_0_1"/>
<organism evidence="1 2">
    <name type="scientific">Suillus luteus UH-Slu-Lm8-n1</name>
    <dbReference type="NCBI Taxonomy" id="930992"/>
    <lineage>
        <taxon>Eukaryota</taxon>
        <taxon>Fungi</taxon>
        <taxon>Dikarya</taxon>
        <taxon>Basidiomycota</taxon>
        <taxon>Agaricomycotina</taxon>
        <taxon>Agaricomycetes</taxon>
        <taxon>Agaricomycetidae</taxon>
        <taxon>Boletales</taxon>
        <taxon>Suillineae</taxon>
        <taxon>Suillaceae</taxon>
        <taxon>Suillus</taxon>
    </lineage>
</organism>
<gene>
    <name evidence="1" type="ORF">CY34DRAFT_691610</name>
</gene>
<evidence type="ECO:0000313" key="1">
    <source>
        <dbReference type="EMBL" id="KIK33652.1"/>
    </source>
</evidence>
<dbReference type="Proteomes" id="UP000054485">
    <property type="component" value="Unassembled WGS sequence"/>
</dbReference>
<protein>
    <submittedName>
        <fullName evidence="1">Uncharacterized protein</fullName>
    </submittedName>
</protein>